<evidence type="ECO:0000313" key="2">
    <source>
        <dbReference type="Proteomes" id="UP001607303"/>
    </source>
</evidence>
<accession>A0ABD2CSR0</accession>
<dbReference type="EMBL" id="JAYRBN010000035">
    <property type="protein sequence ID" value="KAL2747719.1"/>
    <property type="molecule type" value="Genomic_DNA"/>
</dbReference>
<gene>
    <name evidence="1" type="ORF">V1477_004411</name>
</gene>
<proteinExistence type="predicted"/>
<organism evidence="1 2">
    <name type="scientific">Vespula maculifrons</name>
    <name type="common">Eastern yellow jacket</name>
    <name type="synonym">Wasp</name>
    <dbReference type="NCBI Taxonomy" id="7453"/>
    <lineage>
        <taxon>Eukaryota</taxon>
        <taxon>Metazoa</taxon>
        <taxon>Ecdysozoa</taxon>
        <taxon>Arthropoda</taxon>
        <taxon>Hexapoda</taxon>
        <taxon>Insecta</taxon>
        <taxon>Pterygota</taxon>
        <taxon>Neoptera</taxon>
        <taxon>Endopterygota</taxon>
        <taxon>Hymenoptera</taxon>
        <taxon>Apocrita</taxon>
        <taxon>Aculeata</taxon>
        <taxon>Vespoidea</taxon>
        <taxon>Vespidae</taxon>
        <taxon>Vespinae</taxon>
        <taxon>Vespula</taxon>
    </lineage>
</organism>
<protein>
    <submittedName>
        <fullName evidence="1">Nonribosomal peptide synthetase 30-like</fullName>
    </submittedName>
</protein>
<keyword evidence="2" id="KW-1185">Reference proteome</keyword>
<name>A0ABD2CSR0_VESMC</name>
<comment type="caution">
    <text evidence="1">The sequence shown here is derived from an EMBL/GenBank/DDBJ whole genome shotgun (WGS) entry which is preliminary data.</text>
</comment>
<sequence length="288" mass="33080">MNVTMNICEFLFSTVSFSICFQAKFASIYVMKLSDAKIVFANESSISRILEVAKLENYDIKVILFDKVSNALFFSKILYLTVMDTLRITTYPALDQIEEIKLIQEFFSNADVIQIVSNIKIILCEPSVHVKEAINEVYGSKSHHKISGVRSDGCIPVILVIIDRLSRTSMANCSLRLSNTEVFKSFHSILRIFCNLIPMLSRYLKESFKNWFVKNMTDLKCLLENSDTDFIIQDNILKGKEVPLFTEYTNIGKLLLDRMKAKPDLIHVITEEIYIFAEMFDRTVKCAL</sequence>
<evidence type="ECO:0000313" key="1">
    <source>
        <dbReference type="EMBL" id="KAL2747719.1"/>
    </source>
</evidence>
<dbReference type="Proteomes" id="UP001607303">
    <property type="component" value="Unassembled WGS sequence"/>
</dbReference>
<dbReference type="AlphaFoldDB" id="A0ABD2CSR0"/>
<reference evidence="1 2" key="1">
    <citation type="journal article" date="2024" name="Ann. Entomol. Soc. Am.">
        <title>Genomic analyses of the southern and eastern yellowjacket wasps (Hymenoptera: Vespidae) reveal evolutionary signatures of social life.</title>
        <authorList>
            <person name="Catto M.A."/>
            <person name="Caine P.B."/>
            <person name="Orr S.E."/>
            <person name="Hunt B.G."/>
            <person name="Goodisman M.A.D."/>
        </authorList>
    </citation>
    <scope>NUCLEOTIDE SEQUENCE [LARGE SCALE GENOMIC DNA]</scope>
    <source>
        <strain evidence="1">232</strain>
        <tissue evidence="1">Head and thorax</tissue>
    </source>
</reference>